<sequence length="157" mass="17686">MQAVLHLLRYLKRTSDFGLFFRNSSDLSLKVYCGSDWASCADNRRSATGFCVFLGDCLVSRKSKKQLVISLSSAEAEYMAMSKATIELCTLPTIQFFHERTKHIELDCHFVRGKIGDGQISLGHVSSDAKVADILTKPFLDLLIIFNLQLEGRLLEY</sequence>
<dbReference type="KEGG" id="nta:107763573"/>
<dbReference type="AlphaFoldDB" id="A0A1S3XC84"/>
<dbReference type="OMA" id="AICELQW"/>
<reference evidence="1" key="1">
    <citation type="submission" date="2025-08" db="UniProtKB">
        <authorList>
            <consortium name="RefSeq"/>
        </authorList>
    </citation>
    <scope>IDENTIFICATION</scope>
</reference>
<dbReference type="RefSeq" id="XP_016437545.1">
    <property type="nucleotide sequence ID" value="XM_016582059.1"/>
</dbReference>
<dbReference type="CDD" id="cd09272">
    <property type="entry name" value="RNase_HI_RT_Ty1"/>
    <property type="match status" value="1"/>
</dbReference>
<dbReference type="PANTHER" id="PTHR11439:SF498">
    <property type="entry name" value="DNAK FAMILY PROTEIN"/>
    <property type="match status" value="1"/>
</dbReference>
<dbReference type="PaxDb" id="4097-A0A1S3XC84"/>
<gene>
    <name evidence="1" type="primary">LOC107763573</name>
</gene>
<dbReference type="PANTHER" id="PTHR11439">
    <property type="entry name" value="GAG-POL-RELATED RETROTRANSPOSON"/>
    <property type="match status" value="1"/>
</dbReference>
<name>A0A1S3XC84_TOBAC</name>
<accession>A0A1S3XC84</accession>
<proteinExistence type="predicted"/>
<organism evidence="1">
    <name type="scientific">Nicotiana tabacum</name>
    <name type="common">Common tobacco</name>
    <dbReference type="NCBI Taxonomy" id="4097"/>
    <lineage>
        <taxon>Eukaryota</taxon>
        <taxon>Viridiplantae</taxon>
        <taxon>Streptophyta</taxon>
        <taxon>Embryophyta</taxon>
        <taxon>Tracheophyta</taxon>
        <taxon>Spermatophyta</taxon>
        <taxon>Magnoliopsida</taxon>
        <taxon>eudicotyledons</taxon>
        <taxon>Gunneridae</taxon>
        <taxon>Pentapetalae</taxon>
        <taxon>asterids</taxon>
        <taxon>lamiids</taxon>
        <taxon>Solanales</taxon>
        <taxon>Solanaceae</taxon>
        <taxon>Nicotianoideae</taxon>
        <taxon>Nicotianeae</taxon>
        <taxon>Nicotiana</taxon>
    </lineage>
</organism>
<evidence type="ECO:0000313" key="1">
    <source>
        <dbReference type="RefSeq" id="XP_016437545.1"/>
    </source>
</evidence>
<dbReference type="OrthoDB" id="1306323at2759"/>
<dbReference type="STRING" id="4097.A0A1S3XC84"/>
<protein>
    <submittedName>
        <fullName evidence="1">Uncharacterized mitochondrial protein AtMg00810-like</fullName>
    </submittedName>
</protein>